<keyword evidence="1" id="KW-0472">Membrane</keyword>
<reference evidence="2 3" key="1">
    <citation type="journal article" date="2014" name="Genome Biol. Evol.">
        <title>The secreted proteins of Achlya hypogyna and Thraustotheca clavata identify the ancestral oomycete secretome and reveal gene acquisitions by horizontal gene transfer.</title>
        <authorList>
            <person name="Misner I."/>
            <person name="Blouin N."/>
            <person name="Leonard G."/>
            <person name="Richards T.A."/>
            <person name="Lane C.E."/>
        </authorList>
    </citation>
    <scope>NUCLEOTIDE SEQUENCE [LARGE SCALE GENOMIC DNA]</scope>
    <source>
        <strain evidence="2 3">ATCC 34112</strain>
    </source>
</reference>
<keyword evidence="1" id="KW-0812">Transmembrane</keyword>
<dbReference type="AlphaFoldDB" id="A0A1V9ZUU7"/>
<protein>
    <submittedName>
        <fullName evidence="2">Uncharacterized protein</fullName>
    </submittedName>
</protein>
<feature type="non-terminal residue" evidence="2">
    <location>
        <position position="159"/>
    </location>
</feature>
<name>A0A1V9ZUU7_9STRA</name>
<dbReference type="Proteomes" id="UP000243217">
    <property type="component" value="Unassembled WGS sequence"/>
</dbReference>
<accession>A0A1V9ZUU7</accession>
<evidence type="ECO:0000313" key="3">
    <source>
        <dbReference type="Proteomes" id="UP000243217"/>
    </source>
</evidence>
<dbReference type="EMBL" id="JNBS01001498">
    <property type="protein sequence ID" value="OQS01792.1"/>
    <property type="molecule type" value="Genomic_DNA"/>
</dbReference>
<feature type="transmembrane region" description="Helical" evidence="1">
    <location>
        <begin position="20"/>
        <end position="39"/>
    </location>
</feature>
<organism evidence="2 3">
    <name type="scientific">Thraustotheca clavata</name>
    <dbReference type="NCBI Taxonomy" id="74557"/>
    <lineage>
        <taxon>Eukaryota</taxon>
        <taxon>Sar</taxon>
        <taxon>Stramenopiles</taxon>
        <taxon>Oomycota</taxon>
        <taxon>Saprolegniomycetes</taxon>
        <taxon>Saprolegniales</taxon>
        <taxon>Achlyaceae</taxon>
        <taxon>Thraustotheca</taxon>
    </lineage>
</organism>
<keyword evidence="3" id="KW-1185">Reference proteome</keyword>
<sequence>MLVYAKARYPNEAFRPWFMMPYMMLIYSFTCSVLTLYIVENRLRRRKSKWVVPVLSAGMMLIVCAGIALFYYPSTFSVLSQSTPIAKTNVSIPPEKALDRPNMSQPPRKEEPTLAKLLAAADDWKPNPGYVDLEQDSPFGYYEYAYELNPEKLDNLIMN</sequence>
<proteinExistence type="predicted"/>
<evidence type="ECO:0000313" key="2">
    <source>
        <dbReference type="EMBL" id="OQS01792.1"/>
    </source>
</evidence>
<evidence type="ECO:0000256" key="1">
    <source>
        <dbReference type="SAM" id="Phobius"/>
    </source>
</evidence>
<gene>
    <name evidence="2" type="ORF">THRCLA_05752</name>
</gene>
<comment type="caution">
    <text evidence="2">The sequence shown here is derived from an EMBL/GenBank/DDBJ whole genome shotgun (WGS) entry which is preliminary data.</text>
</comment>
<keyword evidence="1" id="KW-1133">Transmembrane helix</keyword>
<feature type="transmembrane region" description="Helical" evidence="1">
    <location>
        <begin position="51"/>
        <end position="72"/>
    </location>
</feature>